<keyword evidence="3 5" id="KW-1133">Transmembrane helix</keyword>
<evidence type="ECO:0000256" key="5">
    <source>
        <dbReference type="SAM" id="Phobius"/>
    </source>
</evidence>
<feature type="transmembrane region" description="Helical" evidence="5">
    <location>
        <begin position="289"/>
        <end position="308"/>
    </location>
</feature>
<protein>
    <submittedName>
        <fullName evidence="6">UbiA prenyltransferase family-domain-containing protein</fullName>
    </submittedName>
</protein>
<keyword evidence="7" id="KW-1185">Reference proteome</keyword>
<dbReference type="GO" id="GO:0016020">
    <property type="term" value="C:membrane"/>
    <property type="evidence" value="ECO:0007669"/>
    <property type="project" value="UniProtKB-SubCell"/>
</dbReference>
<evidence type="ECO:0000256" key="4">
    <source>
        <dbReference type="ARBA" id="ARBA00023136"/>
    </source>
</evidence>
<feature type="transmembrane region" description="Helical" evidence="5">
    <location>
        <begin position="157"/>
        <end position="178"/>
    </location>
</feature>
<feature type="transmembrane region" description="Helical" evidence="5">
    <location>
        <begin position="190"/>
        <end position="207"/>
    </location>
</feature>
<dbReference type="InterPro" id="IPR000537">
    <property type="entry name" value="UbiA_prenyltransferase"/>
</dbReference>
<dbReference type="RefSeq" id="XP_045951045.1">
    <property type="nucleotide sequence ID" value="XM_046101117.1"/>
</dbReference>
<dbReference type="GO" id="GO:0016765">
    <property type="term" value="F:transferase activity, transferring alkyl or aryl (other than methyl) groups"/>
    <property type="evidence" value="ECO:0007669"/>
    <property type="project" value="InterPro"/>
</dbReference>
<name>A0A9P8RJX0_9PEZI</name>
<gene>
    <name evidence="6" type="ORF">BKA67DRAFT_542501</name>
</gene>
<feature type="transmembrane region" description="Helical" evidence="5">
    <location>
        <begin position="54"/>
        <end position="74"/>
    </location>
</feature>
<feature type="transmembrane region" description="Helical" evidence="5">
    <location>
        <begin position="260"/>
        <end position="277"/>
    </location>
</feature>
<organism evidence="6 7">
    <name type="scientific">Truncatella angustata</name>
    <dbReference type="NCBI Taxonomy" id="152316"/>
    <lineage>
        <taxon>Eukaryota</taxon>
        <taxon>Fungi</taxon>
        <taxon>Dikarya</taxon>
        <taxon>Ascomycota</taxon>
        <taxon>Pezizomycotina</taxon>
        <taxon>Sordariomycetes</taxon>
        <taxon>Xylariomycetidae</taxon>
        <taxon>Amphisphaeriales</taxon>
        <taxon>Sporocadaceae</taxon>
        <taxon>Truncatella</taxon>
    </lineage>
</organism>
<sequence>MMGLKLIRLDQHLYTLYLVTASDFVAVLIPQTLFASFSVLSGQFTNRNVQLSPAALLSRLPYILLWIWLQLLVLDLANQRLPESVTEDTLNKPWRPIPSGRLTPSGARDLLVFSIALTLVLSSMQLGGASETLLLFTLNWVYNDIGLANSHWALRNLMNALGITTIGAGAISVAFKGYEYDISVDRTAMYRWLFLCAAVLMSTVQAQDLYDQEGDSVRGRSTAPLVLGDCTARWSVAIPVLFWSIAIPAFMGLGLFEHMYGYATPVLMGIIVATRILTRRTVVDDKTSFKAWAVWTICLYMSPLLKVIL</sequence>
<dbReference type="Proteomes" id="UP000758603">
    <property type="component" value="Unassembled WGS sequence"/>
</dbReference>
<dbReference type="InterPro" id="IPR050475">
    <property type="entry name" value="Prenyltransferase_related"/>
</dbReference>
<evidence type="ECO:0000313" key="7">
    <source>
        <dbReference type="Proteomes" id="UP000758603"/>
    </source>
</evidence>
<keyword evidence="2 5" id="KW-0812">Transmembrane</keyword>
<dbReference type="OrthoDB" id="434972at2759"/>
<evidence type="ECO:0000256" key="1">
    <source>
        <dbReference type="ARBA" id="ARBA00004141"/>
    </source>
</evidence>
<comment type="caution">
    <text evidence="6">The sequence shown here is derived from an EMBL/GenBank/DDBJ whole genome shotgun (WGS) entry which is preliminary data.</text>
</comment>
<dbReference type="PANTHER" id="PTHR42723:SF1">
    <property type="entry name" value="CHLOROPHYLL SYNTHASE, CHLOROPLASTIC"/>
    <property type="match status" value="1"/>
</dbReference>
<keyword evidence="4 5" id="KW-0472">Membrane</keyword>
<evidence type="ECO:0000313" key="6">
    <source>
        <dbReference type="EMBL" id="KAH6639971.1"/>
    </source>
</evidence>
<evidence type="ECO:0000256" key="2">
    <source>
        <dbReference type="ARBA" id="ARBA00022692"/>
    </source>
</evidence>
<reference evidence="6" key="1">
    <citation type="journal article" date="2021" name="Nat. Commun.">
        <title>Genetic determinants of endophytism in the Arabidopsis root mycobiome.</title>
        <authorList>
            <person name="Mesny F."/>
            <person name="Miyauchi S."/>
            <person name="Thiergart T."/>
            <person name="Pickel B."/>
            <person name="Atanasova L."/>
            <person name="Karlsson M."/>
            <person name="Huettel B."/>
            <person name="Barry K.W."/>
            <person name="Haridas S."/>
            <person name="Chen C."/>
            <person name="Bauer D."/>
            <person name="Andreopoulos W."/>
            <person name="Pangilinan J."/>
            <person name="LaButti K."/>
            <person name="Riley R."/>
            <person name="Lipzen A."/>
            <person name="Clum A."/>
            <person name="Drula E."/>
            <person name="Henrissat B."/>
            <person name="Kohler A."/>
            <person name="Grigoriev I.V."/>
            <person name="Martin F.M."/>
            <person name="Hacquard S."/>
        </authorList>
    </citation>
    <scope>NUCLEOTIDE SEQUENCE</scope>
    <source>
        <strain evidence="6">MPI-SDFR-AT-0073</strain>
    </source>
</reference>
<dbReference type="EMBL" id="JAGPXC010000014">
    <property type="protein sequence ID" value="KAH6639971.1"/>
    <property type="molecule type" value="Genomic_DNA"/>
</dbReference>
<feature type="transmembrane region" description="Helical" evidence="5">
    <location>
        <begin position="12"/>
        <end position="34"/>
    </location>
</feature>
<dbReference type="CDD" id="cd13965">
    <property type="entry name" value="PT_UbiA_3"/>
    <property type="match status" value="1"/>
</dbReference>
<proteinExistence type="predicted"/>
<comment type="subcellular location">
    <subcellularLocation>
        <location evidence="1">Membrane</location>
        <topology evidence="1">Multi-pass membrane protein</topology>
    </subcellularLocation>
</comment>
<dbReference type="PANTHER" id="PTHR42723">
    <property type="entry name" value="CHLOROPHYLL SYNTHASE"/>
    <property type="match status" value="1"/>
</dbReference>
<feature type="transmembrane region" description="Helical" evidence="5">
    <location>
        <begin position="234"/>
        <end position="253"/>
    </location>
</feature>
<feature type="transmembrane region" description="Helical" evidence="5">
    <location>
        <begin position="110"/>
        <end position="137"/>
    </location>
</feature>
<accession>A0A9P8RJX0</accession>
<dbReference type="Pfam" id="PF01040">
    <property type="entry name" value="UbiA"/>
    <property type="match status" value="1"/>
</dbReference>
<evidence type="ECO:0000256" key="3">
    <source>
        <dbReference type="ARBA" id="ARBA00022989"/>
    </source>
</evidence>
<dbReference type="GeneID" id="70130009"/>
<dbReference type="AlphaFoldDB" id="A0A9P8RJX0"/>